<name>A0ACB9AHG0_CICIN</name>
<gene>
    <name evidence="1" type="ORF">L2E82_38827</name>
</gene>
<comment type="caution">
    <text evidence="1">The sequence shown here is derived from an EMBL/GenBank/DDBJ whole genome shotgun (WGS) entry which is preliminary data.</text>
</comment>
<keyword evidence="2" id="KW-1185">Reference proteome</keyword>
<evidence type="ECO:0000313" key="1">
    <source>
        <dbReference type="EMBL" id="KAI3709080.1"/>
    </source>
</evidence>
<sequence length="125" mass="14112">MKHGGEVVSGGGTKDSPSGNRPAHRSWYQQYVFRNNDSLGFSWRTSTCKNLQKKGKGQPNSLTPSEKLELWDRLKILSFTRMVLSIWAMTTISLFVRIQVNILGRHLYIDTAHHLGGLQPLSLCN</sequence>
<protein>
    <submittedName>
        <fullName evidence="1">Uncharacterized protein</fullName>
    </submittedName>
</protein>
<dbReference type="Proteomes" id="UP001055811">
    <property type="component" value="Linkage Group LG07"/>
</dbReference>
<proteinExistence type="predicted"/>
<evidence type="ECO:0000313" key="2">
    <source>
        <dbReference type="Proteomes" id="UP001055811"/>
    </source>
</evidence>
<dbReference type="EMBL" id="CM042015">
    <property type="protein sequence ID" value="KAI3709080.1"/>
    <property type="molecule type" value="Genomic_DNA"/>
</dbReference>
<reference evidence="1 2" key="2">
    <citation type="journal article" date="2022" name="Mol. Ecol. Resour.">
        <title>The genomes of chicory, endive, great burdock and yacon provide insights into Asteraceae paleo-polyploidization history and plant inulin production.</title>
        <authorList>
            <person name="Fan W."/>
            <person name="Wang S."/>
            <person name="Wang H."/>
            <person name="Wang A."/>
            <person name="Jiang F."/>
            <person name="Liu H."/>
            <person name="Zhao H."/>
            <person name="Xu D."/>
            <person name="Zhang Y."/>
        </authorList>
    </citation>
    <scope>NUCLEOTIDE SEQUENCE [LARGE SCALE GENOMIC DNA]</scope>
    <source>
        <strain evidence="2">cv. Punajuju</strain>
        <tissue evidence="1">Leaves</tissue>
    </source>
</reference>
<organism evidence="1 2">
    <name type="scientific">Cichorium intybus</name>
    <name type="common">Chicory</name>
    <dbReference type="NCBI Taxonomy" id="13427"/>
    <lineage>
        <taxon>Eukaryota</taxon>
        <taxon>Viridiplantae</taxon>
        <taxon>Streptophyta</taxon>
        <taxon>Embryophyta</taxon>
        <taxon>Tracheophyta</taxon>
        <taxon>Spermatophyta</taxon>
        <taxon>Magnoliopsida</taxon>
        <taxon>eudicotyledons</taxon>
        <taxon>Gunneridae</taxon>
        <taxon>Pentapetalae</taxon>
        <taxon>asterids</taxon>
        <taxon>campanulids</taxon>
        <taxon>Asterales</taxon>
        <taxon>Asteraceae</taxon>
        <taxon>Cichorioideae</taxon>
        <taxon>Cichorieae</taxon>
        <taxon>Cichoriinae</taxon>
        <taxon>Cichorium</taxon>
    </lineage>
</organism>
<accession>A0ACB9AHG0</accession>
<reference evidence="2" key="1">
    <citation type="journal article" date="2022" name="Mol. Ecol. Resour.">
        <title>The genomes of chicory, endive, great burdock and yacon provide insights into Asteraceae palaeo-polyploidization history and plant inulin production.</title>
        <authorList>
            <person name="Fan W."/>
            <person name="Wang S."/>
            <person name="Wang H."/>
            <person name="Wang A."/>
            <person name="Jiang F."/>
            <person name="Liu H."/>
            <person name="Zhao H."/>
            <person name="Xu D."/>
            <person name="Zhang Y."/>
        </authorList>
    </citation>
    <scope>NUCLEOTIDE SEQUENCE [LARGE SCALE GENOMIC DNA]</scope>
    <source>
        <strain evidence="2">cv. Punajuju</strain>
    </source>
</reference>